<sequence>MPDAGMRSLSLLEHVNNTGLSAVDDLAAAGFNIWGNSFPAADLPAPGATSVVGGVSFRFPERAPDGRDNVRCRGQRIAVPEGRWDWVHVLGAAERRTEDPLLLRYADGAVRAQWLRMSDFWPETEPRFGELLAYRCAAMHYPRHVQRTTAPAIWAHRVPLTVPDGVVALELPDNPALHLFAITLQAGERVAV</sequence>
<comment type="caution">
    <text evidence="1">The sequence shown here is derived from an EMBL/GenBank/DDBJ whole genome shotgun (WGS) entry which is preliminary data.</text>
</comment>
<dbReference type="OrthoDB" id="4168016at2"/>
<proteinExistence type="predicted"/>
<evidence type="ECO:0000313" key="2">
    <source>
        <dbReference type="Proteomes" id="UP000187486"/>
    </source>
</evidence>
<dbReference type="STRING" id="76021.BS329_36135"/>
<protein>
    <submittedName>
        <fullName evidence="1">Uncharacterized protein</fullName>
    </submittedName>
</protein>
<dbReference type="EMBL" id="MQUQ01000025">
    <property type="protein sequence ID" value="OLZ44510.1"/>
    <property type="molecule type" value="Genomic_DNA"/>
</dbReference>
<evidence type="ECO:0000313" key="1">
    <source>
        <dbReference type="EMBL" id="OLZ44510.1"/>
    </source>
</evidence>
<accession>A0A1R0KG38</accession>
<dbReference type="Proteomes" id="UP000187486">
    <property type="component" value="Unassembled WGS sequence"/>
</dbReference>
<organism evidence="1 2">
    <name type="scientific">Amycolatopsis coloradensis</name>
    <dbReference type="NCBI Taxonomy" id="76021"/>
    <lineage>
        <taxon>Bacteria</taxon>
        <taxon>Bacillati</taxon>
        <taxon>Actinomycetota</taxon>
        <taxon>Actinomycetes</taxon>
        <taxon>Pseudonocardiales</taxon>
        <taxon>Pseudonocardiaceae</taxon>
        <taxon>Amycolatopsis</taxon>
    </lineage>
</organism>
<name>A0A1R0KG38_9PSEU</name>
<gene>
    <name evidence="1" type="ORF">BS329_36135</name>
</gene>
<dbReference type="AlphaFoldDB" id="A0A1R0KG38"/>
<dbReference type="RefSeq" id="WP_076167375.1">
    <property type="nucleotide sequence ID" value="NZ_JBEZVB010000103.1"/>
</dbReference>
<reference evidence="1 2" key="1">
    <citation type="submission" date="2016-01" db="EMBL/GenBank/DDBJ databases">
        <title>Amycolatopsis coloradensis genome sequencing and assembly.</title>
        <authorList>
            <person name="Mayilraj S."/>
        </authorList>
    </citation>
    <scope>NUCLEOTIDE SEQUENCE [LARGE SCALE GENOMIC DNA]</scope>
    <source>
        <strain evidence="1 2">DSM 44225</strain>
    </source>
</reference>
<keyword evidence="2" id="KW-1185">Reference proteome</keyword>